<dbReference type="AlphaFoldDB" id="A0A8R1II81"/>
<reference evidence="2" key="2">
    <citation type="submission" date="2022-06" db="UniProtKB">
        <authorList>
            <consortium name="EnsemblMetazoa"/>
        </authorList>
    </citation>
    <scope>IDENTIFICATION</scope>
    <source>
        <strain evidence="2">DF5081</strain>
    </source>
</reference>
<dbReference type="Proteomes" id="UP000005237">
    <property type="component" value="Unassembled WGS sequence"/>
</dbReference>
<name>A0A8R1II81_CAEJA</name>
<sequence length="142" mass="15722">MKVLQRRRIIESFSSSFLCAAEGSEDGRLISESDSSEETEIRGLLRDDDSFMGNELRHSTFVPPANALDHGKFVYRKRGSAAKHCRIALESVEASCGKELAVGEAITQLADEPGLKKRTWNGFDGPASACHKTGREEQEDEY</sequence>
<protein>
    <submittedName>
        <fullName evidence="2">Uncharacterized protein</fullName>
    </submittedName>
</protein>
<organism evidence="2 3">
    <name type="scientific">Caenorhabditis japonica</name>
    <dbReference type="NCBI Taxonomy" id="281687"/>
    <lineage>
        <taxon>Eukaryota</taxon>
        <taxon>Metazoa</taxon>
        <taxon>Ecdysozoa</taxon>
        <taxon>Nematoda</taxon>
        <taxon>Chromadorea</taxon>
        <taxon>Rhabditida</taxon>
        <taxon>Rhabditina</taxon>
        <taxon>Rhabditomorpha</taxon>
        <taxon>Rhabditoidea</taxon>
        <taxon>Rhabditidae</taxon>
        <taxon>Peloderinae</taxon>
        <taxon>Caenorhabditis</taxon>
    </lineage>
</organism>
<accession>A0A8R1II81</accession>
<reference evidence="3" key="1">
    <citation type="submission" date="2010-08" db="EMBL/GenBank/DDBJ databases">
        <authorList>
            <consortium name="Caenorhabditis japonica Sequencing Consortium"/>
            <person name="Wilson R.K."/>
        </authorList>
    </citation>
    <scope>NUCLEOTIDE SEQUENCE [LARGE SCALE GENOMIC DNA]</scope>
    <source>
        <strain evidence="3">DF5081</strain>
    </source>
</reference>
<proteinExistence type="predicted"/>
<evidence type="ECO:0000256" key="1">
    <source>
        <dbReference type="SAM" id="MobiDB-lite"/>
    </source>
</evidence>
<dbReference type="EnsemblMetazoa" id="CJA36708a.1">
    <property type="protein sequence ID" value="CJA36708a.1"/>
    <property type="gene ID" value="WBGene00212555"/>
</dbReference>
<keyword evidence="3" id="KW-1185">Reference proteome</keyword>
<evidence type="ECO:0000313" key="2">
    <source>
        <dbReference type="EnsemblMetazoa" id="CJA36708a.1"/>
    </source>
</evidence>
<feature type="region of interest" description="Disordered" evidence="1">
    <location>
        <begin position="120"/>
        <end position="142"/>
    </location>
</feature>
<evidence type="ECO:0000313" key="3">
    <source>
        <dbReference type="Proteomes" id="UP000005237"/>
    </source>
</evidence>